<keyword evidence="16" id="KW-1185">Reference proteome</keyword>
<evidence type="ECO:0000313" key="15">
    <source>
        <dbReference type="EMBL" id="PWN94080.1"/>
    </source>
</evidence>
<dbReference type="Gene3D" id="3.40.50.2300">
    <property type="match status" value="1"/>
</dbReference>
<dbReference type="GO" id="GO:0000160">
    <property type="term" value="P:phosphorelay signal transduction system"/>
    <property type="evidence" value="ECO:0007669"/>
    <property type="project" value="InterPro"/>
</dbReference>
<feature type="compositionally biased region" description="Polar residues" evidence="11">
    <location>
        <begin position="925"/>
        <end position="949"/>
    </location>
</feature>
<feature type="compositionally biased region" description="Low complexity" evidence="11">
    <location>
        <begin position="1419"/>
        <end position="1436"/>
    </location>
</feature>
<dbReference type="GO" id="GO:0005524">
    <property type="term" value="F:ATP binding"/>
    <property type="evidence" value="ECO:0007669"/>
    <property type="project" value="UniProtKB-KW"/>
</dbReference>
<feature type="compositionally biased region" description="Polar residues" evidence="11">
    <location>
        <begin position="1155"/>
        <end position="1171"/>
    </location>
</feature>
<feature type="compositionally biased region" description="Basic and acidic residues" evidence="11">
    <location>
        <begin position="2488"/>
        <end position="2511"/>
    </location>
</feature>
<feature type="region of interest" description="Disordered" evidence="11">
    <location>
        <begin position="3457"/>
        <end position="3523"/>
    </location>
</feature>
<feature type="compositionally biased region" description="Polar residues" evidence="11">
    <location>
        <begin position="113"/>
        <end position="123"/>
    </location>
</feature>
<feature type="compositionally biased region" description="Low complexity" evidence="11">
    <location>
        <begin position="145"/>
        <end position="197"/>
    </location>
</feature>
<dbReference type="Pfam" id="PF00069">
    <property type="entry name" value="Pkinase"/>
    <property type="match status" value="2"/>
</dbReference>
<dbReference type="PANTHER" id="PTHR24356">
    <property type="entry name" value="SERINE/THREONINE-PROTEIN KINASE"/>
    <property type="match status" value="1"/>
</dbReference>
<dbReference type="PROSITE" id="PS50110">
    <property type="entry name" value="RESPONSE_REGULATORY"/>
    <property type="match status" value="1"/>
</dbReference>
<evidence type="ECO:0000256" key="9">
    <source>
        <dbReference type="ARBA" id="ARBA00048679"/>
    </source>
</evidence>
<feature type="compositionally biased region" description="Low complexity" evidence="11">
    <location>
        <begin position="3029"/>
        <end position="3044"/>
    </location>
</feature>
<dbReference type="STRING" id="215250.A0A316YX23"/>
<feature type="region of interest" description="Disordered" evidence="11">
    <location>
        <begin position="1"/>
        <end position="510"/>
    </location>
</feature>
<evidence type="ECO:0000256" key="5">
    <source>
        <dbReference type="ARBA" id="ARBA00022741"/>
    </source>
</evidence>
<feature type="modified residue" description="4-aspartylphosphate" evidence="10">
    <location>
        <position position="3610"/>
    </location>
</feature>
<feature type="region of interest" description="Disordered" evidence="11">
    <location>
        <begin position="1300"/>
        <end position="1356"/>
    </location>
</feature>
<feature type="domain" description="AGC-kinase C-terminal" evidence="14">
    <location>
        <begin position="3150"/>
        <end position="3268"/>
    </location>
</feature>
<feature type="region of interest" description="Disordered" evidence="11">
    <location>
        <begin position="3652"/>
        <end position="3671"/>
    </location>
</feature>
<feature type="compositionally biased region" description="Polar residues" evidence="11">
    <location>
        <begin position="3388"/>
        <end position="3402"/>
    </location>
</feature>
<feature type="compositionally biased region" description="Low complexity" evidence="11">
    <location>
        <begin position="495"/>
        <end position="505"/>
    </location>
</feature>
<dbReference type="PANTHER" id="PTHR24356:SF1">
    <property type="entry name" value="SERINE_THREONINE-PROTEIN KINASE GREATWALL"/>
    <property type="match status" value="1"/>
</dbReference>
<feature type="compositionally biased region" description="Low complexity" evidence="11">
    <location>
        <begin position="303"/>
        <end position="330"/>
    </location>
</feature>
<feature type="compositionally biased region" description="Basic and acidic residues" evidence="11">
    <location>
        <begin position="1080"/>
        <end position="1092"/>
    </location>
</feature>
<dbReference type="InParanoid" id="A0A316YX23"/>
<gene>
    <name evidence="15" type="ORF">FA10DRAFT_264671</name>
</gene>
<dbReference type="InterPro" id="IPR001789">
    <property type="entry name" value="Sig_transdc_resp-reg_receiver"/>
</dbReference>
<feature type="compositionally biased region" description="Low complexity" evidence="11">
    <location>
        <begin position="205"/>
        <end position="215"/>
    </location>
</feature>
<feature type="compositionally biased region" description="Low complexity" evidence="11">
    <location>
        <begin position="628"/>
        <end position="664"/>
    </location>
</feature>
<keyword evidence="6" id="KW-0418">Kinase</keyword>
<feature type="region of interest" description="Disordered" evidence="11">
    <location>
        <begin position="2282"/>
        <end position="2312"/>
    </location>
</feature>
<evidence type="ECO:0000256" key="7">
    <source>
        <dbReference type="ARBA" id="ARBA00022840"/>
    </source>
</evidence>
<evidence type="ECO:0000259" key="14">
    <source>
        <dbReference type="PROSITE" id="PS51285"/>
    </source>
</evidence>
<feature type="compositionally biased region" description="Low complexity" evidence="11">
    <location>
        <begin position="2188"/>
        <end position="2199"/>
    </location>
</feature>
<feature type="compositionally biased region" description="Polar residues" evidence="11">
    <location>
        <begin position="1790"/>
        <end position="1803"/>
    </location>
</feature>
<dbReference type="EC" id="2.7.11.1" evidence="1"/>
<dbReference type="CDD" id="cd05611">
    <property type="entry name" value="STKc_Rim15_like"/>
    <property type="match status" value="1"/>
</dbReference>
<dbReference type="GO" id="GO:1901992">
    <property type="term" value="P:positive regulation of mitotic cell cycle phase transition"/>
    <property type="evidence" value="ECO:0007669"/>
    <property type="project" value="UniProtKB-ARBA"/>
</dbReference>
<evidence type="ECO:0000256" key="11">
    <source>
        <dbReference type="SAM" id="MobiDB-lite"/>
    </source>
</evidence>
<dbReference type="InterPro" id="IPR000961">
    <property type="entry name" value="AGC-kinase_C"/>
</dbReference>
<dbReference type="SUPFAM" id="SSF52172">
    <property type="entry name" value="CheY-like"/>
    <property type="match status" value="1"/>
</dbReference>
<keyword evidence="4" id="KW-0808">Transferase</keyword>
<feature type="compositionally biased region" description="Basic and acidic residues" evidence="11">
    <location>
        <begin position="1"/>
        <end position="12"/>
    </location>
</feature>
<feature type="region of interest" description="Disordered" evidence="11">
    <location>
        <begin position="1670"/>
        <end position="1705"/>
    </location>
</feature>
<feature type="compositionally biased region" description="Low complexity" evidence="11">
    <location>
        <begin position="3342"/>
        <end position="3373"/>
    </location>
</feature>
<dbReference type="GO" id="GO:0004674">
    <property type="term" value="F:protein serine/threonine kinase activity"/>
    <property type="evidence" value="ECO:0007669"/>
    <property type="project" value="UniProtKB-KW"/>
</dbReference>
<feature type="compositionally biased region" description="Low complexity" evidence="11">
    <location>
        <begin position="955"/>
        <end position="975"/>
    </location>
</feature>
<keyword evidence="5" id="KW-0547">Nucleotide-binding</keyword>
<feature type="region of interest" description="Disordered" evidence="11">
    <location>
        <begin position="2888"/>
        <end position="2942"/>
    </location>
</feature>
<feature type="compositionally biased region" description="Polar residues" evidence="11">
    <location>
        <begin position="1673"/>
        <end position="1690"/>
    </location>
</feature>
<comment type="catalytic activity">
    <reaction evidence="8">
        <text>L-threonyl-[protein] + ATP = O-phospho-L-threonyl-[protein] + ADP + H(+)</text>
        <dbReference type="Rhea" id="RHEA:46608"/>
        <dbReference type="Rhea" id="RHEA-COMP:11060"/>
        <dbReference type="Rhea" id="RHEA-COMP:11605"/>
        <dbReference type="ChEBI" id="CHEBI:15378"/>
        <dbReference type="ChEBI" id="CHEBI:30013"/>
        <dbReference type="ChEBI" id="CHEBI:30616"/>
        <dbReference type="ChEBI" id="CHEBI:61977"/>
        <dbReference type="ChEBI" id="CHEBI:456216"/>
        <dbReference type="EC" id="2.7.11.1"/>
    </reaction>
</comment>
<feature type="compositionally biased region" description="Basic and acidic residues" evidence="11">
    <location>
        <begin position="906"/>
        <end position="916"/>
    </location>
</feature>
<keyword evidence="3 10" id="KW-0597">Phosphoprotein</keyword>
<feature type="region of interest" description="Disordered" evidence="11">
    <location>
        <begin position="2172"/>
        <end position="2199"/>
    </location>
</feature>
<evidence type="ECO:0000256" key="10">
    <source>
        <dbReference type="PROSITE-ProRule" id="PRU00169"/>
    </source>
</evidence>
<proteinExistence type="predicted"/>
<feature type="compositionally biased region" description="Basic and acidic residues" evidence="11">
    <location>
        <begin position="1115"/>
        <end position="1127"/>
    </location>
</feature>
<feature type="compositionally biased region" description="Low complexity" evidence="11">
    <location>
        <begin position="2909"/>
        <end position="2930"/>
    </location>
</feature>
<feature type="compositionally biased region" description="Polar residues" evidence="11">
    <location>
        <begin position="676"/>
        <end position="702"/>
    </location>
</feature>
<feature type="compositionally biased region" description="Low complexity" evidence="11">
    <location>
        <begin position="1483"/>
        <end position="1509"/>
    </location>
</feature>
<feature type="region of interest" description="Disordered" evidence="11">
    <location>
        <begin position="2468"/>
        <end position="2540"/>
    </location>
</feature>
<feature type="region of interest" description="Disordered" evidence="11">
    <location>
        <begin position="3022"/>
        <end position="3044"/>
    </location>
</feature>
<dbReference type="Proteomes" id="UP000245768">
    <property type="component" value="Unassembled WGS sequence"/>
</dbReference>
<dbReference type="FunFam" id="3.30.200.20:FF:001008">
    <property type="entry name" value="Serine/threonine-protein kinase cek1"/>
    <property type="match status" value="1"/>
</dbReference>
<feature type="region of interest" description="Disordered" evidence="11">
    <location>
        <begin position="1717"/>
        <end position="1737"/>
    </location>
</feature>
<feature type="compositionally biased region" description="Low complexity" evidence="11">
    <location>
        <begin position="2973"/>
        <end position="2984"/>
    </location>
</feature>
<evidence type="ECO:0000256" key="3">
    <source>
        <dbReference type="ARBA" id="ARBA00022553"/>
    </source>
</evidence>
<feature type="compositionally biased region" description="Low complexity" evidence="11">
    <location>
        <begin position="1227"/>
        <end position="1243"/>
    </location>
</feature>
<dbReference type="SMART" id="SM00448">
    <property type="entry name" value="REC"/>
    <property type="match status" value="1"/>
</dbReference>
<feature type="compositionally biased region" description="Low complexity" evidence="11">
    <location>
        <begin position="77"/>
        <end position="112"/>
    </location>
</feature>
<feature type="compositionally biased region" description="Polar residues" evidence="11">
    <location>
        <begin position="408"/>
        <end position="421"/>
    </location>
</feature>
<evidence type="ECO:0000256" key="8">
    <source>
        <dbReference type="ARBA" id="ARBA00047899"/>
    </source>
</evidence>
<feature type="region of interest" description="Disordered" evidence="11">
    <location>
        <begin position="544"/>
        <end position="983"/>
    </location>
</feature>
<feature type="compositionally biased region" description="Low complexity" evidence="11">
    <location>
        <begin position="3714"/>
        <end position="3726"/>
    </location>
</feature>
<keyword evidence="2" id="KW-0723">Serine/threonine-protein kinase</keyword>
<feature type="compositionally biased region" description="Low complexity" evidence="11">
    <location>
        <begin position="1558"/>
        <end position="1572"/>
    </location>
</feature>
<feature type="compositionally biased region" description="Polar residues" evidence="11">
    <location>
        <begin position="573"/>
        <end position="600"/>
    </location>
</feature>
<reference evidence="15 16" key="1">
    <citation type="journal article" date="2018" name="Mol. Biol. Evol.">
        <title>Broad Genomic Sampling Reveals a Smut Pathogenic Ancestry of the Fungal Clade Ustilaginomycotina.</title>
        <authorList>
            <person name="Kijpornyongpan T."/>
            <person name="Mondo S.J."/>
            <person name="Barry K."/>
            <person name="Sandor L."/>
            <person name="Lee J."/>
            <person name="Lipzen A."/>
            <person name="Pangilinan J."/>
            <person name="LaButti K."/>
            <person name="Hainaut M."/>
            <person name="Henrissat B."/>
            <person name="Grigoriev I.V."/>
            <person name="Spatafora J.W."/>
            <person name="Aime M.C."/>
        </authorList>
    </citation>
    <scope>NUCLEOTIDE SEQUENCE [LARGE SCALE GENOMIC DNA]</scope>
    <source>
        <strain evidence="15 16">MCA 4198</strain>
    </source>
</reference>
<feature type="compositionally biased region" description="Acidic residues" evidence="11">
    <location>
        <begin position="2531"/>
        <end position="2540"/>
    </location>
</feature>
<feature type="compositionally biased region" description="Low complexity" evidence="11">
    <location>
        <begin position="1263"/>
        <end position="1274"/>
    </location>
</feature>
<evidence type="ECO:0000256" key="2">
    <source>
        <dbReference type="ARBA" id="ARBA00022527"/>
    </source>
</evidence>
<feature type="compositionally biased region" description="Polar residues" evidence="11">
    <location>
        <begin position="1466"/>
        <end position="1479"/>
    </location>
</feature>
<comment type="catalytic activity">
    <reaction evidence="9">
        <text>L-seryl-[protein] + ATP = O-phospho-L-seryl-[protein] + ADP + H(+)</text>
        <dbReference type="Rhea" id="RHEA:17989"/>
        <dbReference type="Rhea" id="RHEA-COMP:9863"/>
        <dbReference type="Rhea" id="RHEA-COMP:11604"/>
        <dbReference type="ChEBI" id="CHEBI:15378"/>
        <dbReference type="ChEBI" id="CHEBI:29999"/>
        <dbReference type="ChEBI" id="CHEBI:30616"/>
        <dbReference type="ChEBI" id="CHEBI:83421"/>
        <dbReference type="ChEBI" id="CHEBI:456216"/>
        <dbReference type="EC" id="2.7.11.1"/>
    </reaction>
</comment>
<feature type="compositionally biased region" description="Low complexity" evidence="11">
    <location>
        <begin position="427"/>
        <end position="478"/>
    </location>
</feature>
<feature type="region of interest" description="Disordered" evidence="11">
    <location>
        <begin position="1922"/>
        <end position="1948"/>
    </location>
</feature>
<feature type="region of interest" description="Disordered" evidence="11">
    <location>
        <begin position="2592"/>
        <end position="2656"/>
    </location>
</feature>
<feature type="compositionally biased region" description="Basic and acidic residues" evidence="11">
    <location>
        <begin position="1981"/>
        <end position="1995"/>
    </location>
</feature>
<evidence type="ECO:0000256" key="6">
    <source>
        <dbReference type="ARBA" id="ARBA00022777"/>
    </source>
</evidence>
<feature type="compositionally biased region" description="Low complexity" evidence="11">
    <location>
        <begin position="779"/>
        <end position="788"/>
    </location>
</feature>
<sequence>MSPLTKIEEKNLSKVHASPALMGQTSTDSEPRRVSDVDSESAIDDTVSTPSMGPQKMQRASSTGGIFDLDAEEAASSEELQTTPRKSKPKATTSTTSTTTAAAAKTADRPTAVASSEQRSSGNFIDPFAHGFRQPSQPHHHQHRPSQSSSSTSSDSAQSSPSKPTHAAPIPVPASASSTASSSLLAAPTPIPTAISPVSKHPRSTFDSTPSFSSPLAYASTLPSEEQEQEQAEDLDLDAPAEHVPRPLQSMVGALGEALKEQRSVSPTNTMGVASNSLRRERSTSARARLLWDRQDTSSLQKAAATSSRFAPSTASSSSSVSSPSLQKDSSAVDSPMSPPSSTPSSTAGAPGARRKVSGIMGPPLSIPRKSSGASSVRSGLGDSENTISMGPGQGDHDDAAYPLARNRSITTGARQPSGGSEENFLGLGTSSRSVSGSTTGSSASGDSPVIQQQPLSAASLSHSSTGSTSPPSSWQGSMTGTATGGPQASRRMRNSISSSSFSSNAHRRAKSLGGALLGEAATAIGGPDGVDPKFVAALRASDAGLPSTPVRQEAKPAGTPGDTPAKQREQQQHFATSPRNASLPSTPSGSVRLPSSASGSARKPELLSVLPDTRVLATSYPSVQMPSSSKSTGSEGSARTSPASAKVAASPAGPQPLSSSSSSGVPEGYVRSRVRSQTTAAPLTSTFAGPSQMAASLSRSSAPLGEAIRLQPMPSSVRNAGDIYTPSSPLISRHERRLSMAQPSPAQGLGIGGLVIPQTPNATRSPSPLGPLDPGNASSASTSGQSSPVVRARKSVAEGPWQRTSVSGSGSGPGSVSSLGPAPSPTPTPAPPADLGQDEDGKPLSVSIPAFRPDYNTPSSAMPALHYEGSRAGANANALLPSPQAAPRKLPPVAARTPSASGRFEVPDLDARYDPTARPAPWIASSQEVRNSRLGTTSRIDRPGSSSGRAAVEGSAGVPQAPPASQSQSGQGDPLRSSVSVMNRQGGIDEYARIIIQSRNAKMQKWRAMASKNPRQALVPLPSSEAEDLLIGSSPDVRENLLSSSVGAGGMLGVARDDPLWRHQSQAGATPNVSPAGSHRGDTEDQEKAEKAAGNQEIEWVDWLDEYRRLKEAKLLSERQGRKDVDADGDEEMAEAEAEAEEPPSKAKAREGSPLSTLPSDLSRSLSTAMGFSDQRSESASTSRPRRPSEMPTRASKFAQESELRRSSSGLLPVHGEDYALTPWLSAANPPSSSSSTMNRRSILVPEKTRNLSLSPITSRITSSGSQQSATSTGRRKKLLGGKIEAWWGAVKSGFGSGLGTSQPLSSSQGTMEPGRSFSGAGTTGAGGMGRRVITPSSTNSDMQMGANGGSPKRTYKRASMAPVFSSQAYNQAHTRAQTNLAADTGQSVHTLRAASSAQNLKALPSRAATMDEDTPISPSSSSQASEGVQSQGGASRRRQPQLSLHFEKGQSSFDAGPFERITPARTTPSTGGRSNVSRAIASSAASSPAAAAAAATAAAASSSPSPTESIRMAPSAASVAAPRGGSTKSWSPSVSPKAARQSLSDAWHPPPPPPASAAATTTTAAATAASDPSQELRGRSKHRKKGPDGETSSSRDITFQSIREHIHNRLAGSKESCDKELRKIVTAVNAFVEESILQREEEEEEQQLERERERERAASIVARLEVEGAGSASTDSEGVFTVDQTSHALPSGDGEGEGETSALLTPADEHGSMLATPRQVQSGSPKHDYRLPKPPTLGQVQAAAAAAAAASAVGPRSLSRQALQRTRSRDPSDSRDTSRSHSPMPGAQLSSSLTPADSPQYSPARRIRPLPTEDAPLDPYIPALQDIVSIAVDVIDTSIHSLTARPGACSEIIAKVQDVGRNWDEHSDWPGRGWYVQLLLAVAGLSRVVEWWEAEKGFWNFEGDDDDAQDAEPIRFIVRGGGHHHGEGGVGEASHSPARLRSSTAGFAGPLSSSGITATAITNTPSAYSSGTSSPAMEPWDRRNTGESGERSRLATAHTQSQDSEVAPMAATYGPFPRGQAAEATSTEAGVEKEKAAAGESANVLMELSLDGERFLYLSPAWRKVIGSDPLTLFDHSISELLAAGDASTFAEATSQLQANDSHTVEAAFRLRVEHEAVAASLGQDVYDFGEQTTFYQEMEGYGMLMHDRLSGMPSHTMWVFKPVSAPEAEADLSPAAHKPSPPPASTLLTTHGEGSPSDAAAAAAAAAAPLDAAALAATTAYSMEPILCRICERDIPTGFFEKHSEICHEVHRLEMEVAEANETLAELRRSTRVIIAKLDEEGTPAAEGGGTSTPSSEPTNEAGGEEAKDMPPAEYRSIALSTPPASAARPSALEAVNRSLSPRHANPAAIRKIHLRALDTILDILRTAGSISTPGTKDDAATSDEGPIEKQRLLSPESEGKVVQVRNWRRPATGDDAALDLLCTDVEAAMRSKLSAVNRMLNTIFYVETVRMEWESRVEAVLAGVSGPEGEEGSVGSEGGEDASAEDKDSSAQGHSEMDASEESKPSGDEEGEGDDDAVKMTSREPQTTEEQDEVDEVDASALLLEEPETPAASAATPGMSKAVAATDDEIPALEGRMGGSSIEQHQTAIPIPTSTRRPVVASPAAGPTRLSRQSSRDVLDGAQSGGSIDSPQLQAQPHAHQPRHQQGHSRRESVIASAMDRSLIQTPPLSPFHSPLEINTLTDQRRQHANRRISVSHRLSPHLSSSLPLSPRMGPMAPSSRPTASSIKDFEIIKPISKGAFGSVFLAKKRTTGDYYAIKVLKKSDMIAKNQITNVKAERMILMTQTQSPFAVKLFFTFQSAEYLYLVMEYLPGGDCSSLVKNLGGLSEEWAKQFMAEIVNGLEHLHAKGIVHRDMKPDNLLIDQRGHLKLTDFGLSKIGLLGRQTRQQMATRGAGMAQSQQHQDSSSNEGGSSLPSSAAPITPSSAMLEPKPATSRFSIPETPVSNMAQAQTFYVGSAGNPGLRSRIMSASTDASDSSSSEGANKAKPMAVPGATTPLDSPSNIFGVSMLPEPVFGSSQGRTVASVQQTSGPTSSGSGAQLKKFVGTPDYLAPESILGLGMDDAAVDWWALGVILYEFLYGYPPFHADTPEKVFDNILSRNIDWEEDIADISPEARDLMERLMRTDRKTRLGTQGAEEIKRHPFFEGIDWDNLTKEDGPFVPQITDPESTDYFDLRGAVHQEFSSEVAESVSASGRQATGGAGRGDMRDFARAIDRRSQLVPSRPPSSRALRMRLDRAKTLEQPAESEFGPFFYKNLPVLKEANDQILRKIRTEPVPGQTPASEALPVTTPPTMPTVMLASTQAGPVSIAHSASHTAHGRHGSMSSKAGPVPMGTPTGASAGSGSVRGPPSPSTSVSSHSSVPSRSTAPTSPSGLPLLHKGTAAQASGLSHSKSLSRTQPHRRRPSELSASANNVISVGSPSFSSMAAAAGSSYGAGGSSSLLDRKRSQLMDIGQGDDSEESGSRRSSMPSRLRTTSMSATTGERPALAVPWQQQRESSASPQHHGQERPDLPRLATTTGSLEPEHHLTAPEQRPFPQQQAAEDDFNGPPSSSVACLIAEDNPIALKMLETILSKLGFGPITCVRNGAEAVRLAMSDVRFAILFVDVRLPIVNGQDVARMVKSTRNVNSVTPIVALVSSNSVLAEQQQSFDSGAAGPGQESSGTGAATGFDPALFDASQSIFDAVLAKPVEKTDVCAILPRLGFQEVAFSSSHQQNQQTQSSAKVGEEGE</sequence>
<feature type="compositionally biased region" description="Polar residues" evidence="11">
    <location>
        <begin position="264"/>
        <end position="277"/>
    </location>
</feature>
<keyword evidence="7" id="KW-0067">ATP-binding</keyword>
<feature type="domain" description="Protein kinase" evidence="12">
    <location>
        <begin position="2734"/>
        <end position="3149"/>
    </location>
</feature>
<dbReference type="RefSeq" id="XP_025381278.1">
    <property type="nucleotide sequence ID" value="XM_025520747.1"/>
</dbReference>
<feature type="compositionally biased region" description="Polar residues" evidence="11">
    <location>
        <begin position="3496"/>
        <end position="3508"/>
    </location>
</feature>
<dbReference type="Gene3D" id="3.30.200.20">
    <property type="entry name" value="Phosphorylase Kinase, domain 1"/>
    <property type="match status" value="2"/>
</dbReference>
<feature type="compositionally biased region" description="Low complexity" evidence="11">
    <location>
        <begin position="2700"/>
        <end position="2716"/>
    </location>
</feature>
<feature type="region of interest" description="Disordered" evidence="11">
    <location>
        <begin position="1115"/>
        <end position="1250"/>
    </location>
</feature>
<feature type="compositionally biased region" description="Low complexity" evidence="11">
    <location>
        <begin position="3469"/>
        <end position="3483"/>
    </location>
</feature>
<feature type="compositionally biased region" description="Acidic residues" evidence="11">
    <location>
        <begin position="1128"/>
        <end position="1143"/>
    </location>
</feature>
<dbReference type="InterPro" id="IPR008271">
    <property type="entry name" value="Ser/Thr_kinase_AS"/>
</dbReference>
<feature type="region of interest" description="Disordered" evidence="11">
    <location>
        <begin position="1411"/>
        <end position="1605"/>
    </location>
</feature>
<evidence type="ECO:0000313" key="16">
    <source>
        <dbReference type="Proteomes" id="UP000245768"/>
    </source>
</evidence>
<dbReference type="SMART" id="SM00220">
    <property type="entry name" value="S_TKc"/>
    <property type="match status" value="1"/>
</dbReference>
<feature type="region of interest" description="Disordered" evidence="11">
    <location>
        <begin position="2962"/>
        <end position="3001"/>
    </location>
</feature>
<dbReference type="SUPFAM" id="SSF56112">
    <property type="entry name" value="Protein kinase-like (PK-like)"/>
    <property type="match status" value="1"/>
</dbReference>
<feature type="compositionally biased region" description="Polar residues" evidence="11">
    <location>
        <begin position="46"/>
        <end position="64"/>
    </location>
</feature>
<dbReference type="OrthoDB" id="162894at2759"/>
<dbReference type="PROSITE" id="PS00108">
    <property type="entry name" value="PROTEIN_KINASE_ST"/>
    <property type="match status" value="1"/>
</dbReference>
<feature type="region of interest" description="Disordered" evidence="11">
    <location>
        <begin position="2374"/>
        <end position="2402"/>
    </location>
</feature>
<evidence type="ECO:0000256" key="1">
    <source>
        <dbReference type="ARBA" id="ARBA00012513"/>
    </source>
</evidence>
<dbReference type="PROSITE" id="PS51285">
    <property type="entry name" value="AGC_KINASE_CTER"/>
    <property type="match status" value="1"/>
</dbReference>
<feature type="compositionally biased region" description="Polar residues" evidence="11">
    <location>
        <begin position="3310"/>
        <end position="3319"/>
    </location>
</feature>
<feature type="compositionally biased region" description="Acidic residues" evidence="11">
    <location>
        <begin position="225"/>
        <end position="239"/>
    </location>
</feature>
<feature type="region of interest" description="Disordered" evidence="11">
    <location>
        <begin position="1754"/>
        <end position="1815"/>
    </location>
</feature>
<dbReference type="GO" id="GO:0005634">
    <property type="term" value="C:nucleus"/>
    <property type="evidence" value="ECO:0007669"/>
    <property type="project" value="TreeGrafter"/>
</dbReference>
<feature type="region of interest" description="Disordered" evidence="11">
    <location>
        <begin position="1964"/>
        <end position="2008"/>
    </location>
</feature>
<feature type="region of interest" description="Disordered" evidence="11">
    <location>
        <begin position="1042"/>
        <end position="1098"/>
    </location>
</feature>
<feature type="compositionally biased region" description="Pro residues" evidence="11">
    <location>
        <begin position="823"/>
        <end position="833"/>
    </location>
</feature>
<feature type="compositionally biased region" description="Basic and acidic residues" evidence="11">
    <location>
        <begin position="1769"/>
        <end position="1781"/>
    </location>
</feature>
<feature type="compositionally biased region" description="Polar residues" evidence="11">
    <location>
        <begin position="372"/>
        <end position="389"/>
    </location>
</feature>
<evidence type="ECO:0000256" key="4">
    <source>
        <dbReference type="ARBA" id="ARBA00022679"/>
    </source>
</evidence>
<feature type="compositionally biased region" description="Polar residues" evidence="11">
    <location>
        <begin position="1064"/>
        <end position="1076"/>
    </location>
</feature>
<dbReference type="EMBL" id="KZ819634">
    <property type="protein sequence ID" value="PWN94080.1"/>
    <property type="molecule type" value="Genomic_DNA"/>
</dbReference>
<organism evidence="15 16">
    <name type="scientific">Acaromyces ingoldii</name>
    <dbReference type="NCBI Taxonomy" id="215250"/>
    <lineage>
        <taxon>Eukaryota</taxon>
        <taxon>Fungi</taxon>
        <taxon>Dikarya</taxon>
        <taxon>Basidiomycota</taxon>
        <taxon>Ustilaginomycotina</taxon>
        <taxon>Exobasidiomycetes</taxon>
        <taxon>Exobasidiales</taxon>
        <taxon>Cryptobasidiaceae</taxon>
        <taxon>Acaromyces</taxon>
    </lineage>
</organism>
<dbReference type="CDD" id="cd17546">
    <property type="entry name" value="REC_hyHK_CKI1_RcsC-like"/>
    <property type="match status" value="1"/>
</dbReference>
<evidence type="ECO:0000259" key="12">
    <source>
        <dbReference type="PROSITE" id="PS50011"/>
    </source>
</evidence>
<accession>A0A316YX23</accession>
<feature type="region of interest" description="Disordered" evidence="11">
    <location>
        <begin position="1259"/>
        <end position="1278"/>
    </location>
</feature>
<feature type="compositionally biased region" description="Polar residues" evidence="11">
    <location>
        <begin position="1964"/>
        <end position="1977"/>
    </location>
</feature>
<dbReference type="FunFam" id="1.10.510.10:FF:000340">
    <property type="entry name" value="Serine threonine protein kinase"/>
    <property type="match status" value="1"/>
</dbReference>
<dbReference type="GeneID" id="37042663"/>
<dbReference type="PROSITE" id="PS50011">
    <property type="entry name" value="PROTEIN_KINASE_DOM"/>
    <property type="match status" value="1"/>
</dbReference>
<feature type="domain" description="Response regulatory" evidence="13">
    <location>
        <begin position="3559"/>
        <end position="3707"/>
    </location>
</feature>
<feature type="compositionally biased region" description="Polar residues" evidence="11">
    <location>
        <begin position="1301"/>
        <end position="1312"/>
    </location>
</feature>
<dbReference type="InterPro" id="IPR050236">
    <property type="entry name" value="Ser_Thr_kinase_AGC"/>
</dbReference>
<evidence type="ECO:0000259" key="13">
    <source>
        <dbReference type="PROSITE" id="PS50110"/>
    </source>
</evidence>
<feature type="region of interest" description="Disordered" evidence="11">
    <location>
        <begin position="3310"/>
        <end position="3417"/>
    </location>
</feature>
<feature type="compositionally biased region" description="Low complexity" evidence="11">
    <location>
        <begin position="343"/>
        <end position="352"/>
    </location>
</feature>
<feature type="region of interest" description="Disordered" evidence="11">
    <location>
        <begin position="2688"/>
        <end position="2725"/>
    </location>
</feature>
<feature type="region of interest" description="Disordered" evidence="11">
    <location>
        <begin position="3714"/>
        <end position="3734"/>
    </location>
</feature>
<dbReference type="InterPro" id="IPR011009">
    <property type="entry name" value="Kinase-like_dom_sf"/>
</dbReference>
<feature type="compositionally biased region" description="Basic and acidic residues" evidence="11">
    <location>
        <begin position="278"/>
        <end position="296"/>
    </location>
</feature>
<protein>
    <recommendedName>
        <fullName evidence="1">non-specific serine/threonine protein kinase</fullName>
        <ecNumber evidence="1">2.7.11.1</ecNumber>
    </recommendedName>
</protein>
<dbReference type="InterPro" id="IPR011006">
    <property type="entry name" value="CheY-like_superfamily"/>
</dbReference>
<dbReference type="Gene3D" id="1.10.510.10">
    <property type="entry name" value="Transferase(Phosphotransferase) domain 1"/>
    <property type="match status" value="2"/>
</dbReference>
<dbReference type="GO" id="GO:0005737">
    <property type="term" value="C:cytoplasm"/>
    <property type="evidence" value="ECO:0007669"/>
    <property type="project" value="TreeGrafter"/>
</dbReference>
<dbReference type="InterPro" id="IPR000719">
    <property type="entry name" value="Prot_kinase_dom"/>
</dbReference>
<dbReference type="Pfam" id="PF00072">
    <property type="entry name" value="Response_reg"/>
    <property type="match status" value="1"/>
</dbReference>
<name>A0A316YX23_9BASI</name>
<feature type="compositionally biased region" description="Polar residues" evidence="11">
    <location>
        <begin position="1592"/>
        <end position="1603"/>
    </location>
</feature>